<keyword evidence="11" id="KW-0456">Lyase</keyword>
<accession>A0A830HFA0</accession>
<evidence type="ECO:0000313" key="16">
    <source>
        <dbReference type="EMBL" id="GHP04480.1"/>
    </source>
</evidence>
<keyword evidence="9" id="KW-0408">Iron</keyword>
<keyword evidence="8" id="KW-0479">Metal-binding</keyword>
<sequence length="695" mass="76161">MLAYLLAVAKALVFLAWHTGGALLLAYAYNLVALLVARANERKRGVDDGRQTAPLAAKRLAIITHGKNTSASVSKRIAVLARSTGAWAHVEVVDAAGWEPETLLTRTFTHAVVVIATHQDDNGEPCPPAPAAFLCQWLDEASCDERVGGAALSHLRFAVYGCGDSAYGTERFNATARRVDACARKLGATMACSPGLSDASGGPGAAPEEYVQRWWSRACMPGMLFRTEMPAPELSSASSATTTRETAMTADGGDDDGVEDDGKDDDVSGGNGTCGDDGLEDIEDLARSKSVPGEPLEMVPVGSKIRANLTKQGYHVIGSHSGVKLCRWTKAMLRGRGGCYKHTFYGIASHQCMEATPSLACANKCTFCWRHHTNPVGTHWRWKEDDFLTIVDGAITEHCRMIKAYRGTPGVTPEKVAEGMRPRHCALSLVGEPIMYPHINELVAELHRRHISSFLVTNGQFPDAIANLRDTVTQLYVSVDASNQVDLKRIDRPLFRDAWDRLKLSLSLLKEKRQRTVYRLTIVAGFNADDIEGYARLVRLGMPDLIEVKGVTYCGDSGGGEDSLSMKNVPYHADVRAFVEELCRLLNADHIDGNVPAYGLACEHVHSCCCLMARKDLYEVSEGRWRTWIDYDKFHSLVASGEPFEAVDYAAETPSWSTWGAPEEGFDPSMERVRKVRNHHPNPPDRHQPPLVEGQ</sequence>
<dbReference type="Pfam" id="PF00258">
    <property type="entry name" value="Flavodoxin_1"/>
    <property type="match status" value="1"/>
</dbReference>
<evidence type="ECO:0000256" key="10">
    <source>
        <dbReference type="ARBA" id="ARBA00023014"/>
    </source>
</evidence>
<evidence type="ECO:0000259" key="15">
    <source>
        <dbReference type="PROSITE" id="PS51918"/>
    </source>
</evidence>
<name>A0A830HFA0_9CHLO</name>
<dbReference type="SFLD" id="SFLDF00284">
    <property type="entry name" value="tRNA_wybutosine-synthesizing"/>
    <property type="match status" value="1"/>
</dbReference>
<dbReference type="SFLD" id="SFLDG01071">
    <property type="entry name" value="tRNA_wybutosine-synthesizing"/>
    <property type="match status" value="1"/>
</dbReference>
<keyword evidence="5" id="KW-0004">4Fe-4S</keyword>
<feature type="domain" description="Radical SAM core" evidence="15">
    <location>
        <begin position="345"/>
        <end position="592"/>
    </location>
</feature>
<comment type="catalytic activity">
    <reaction evidence="12">
        <text>N(1)-methylguanosine(37) in tRNA(Phe) + pyruvate + S-adenosyl-L-methionine = 4-demethylwyosine(37) in tRNA(Phe) + 5'-deoxyadenosine + L-methionine + CO2 + H2O</text>
        <dbReference type="Rhea" id="RHEA:36347"/>
        <dbReference type="Rhea" id="RHEA-COMP:10164"/>
        <dbReference type="Rhea" id="RHEA-COMP:10165"/>
        <dbReference type="ChEBI" id="CHEBI:15361"/>
        <dbReference type="ChEBI" id="CHEBI:15377"/>
        <dbReference type="ChEBI" id="CHEBI:16526"/>
        <dbReference type="ChEBI" id="CHEBI:17319"/>
        <dbReference type="ChEBI" id="CHEBI:57844"/>
        <dbReference type="ChEBI" id="CHEBI:59789"/>
        <dbReference type="ChEBI" id="CHEBI:64315"/>
        <dbReference type="ChEBI" id="CHEBI:73542"/>
        <dbReference type="EC" id="4.1.3.44"/>
    </reaction>
</comment>
<feature type="compositionally biased region" description="Acidic residues" evidence="13">
    <location>
        <begin position="252"/>
        <end position="264"/>
    </location>
</feature>
<dbReference type="Pfam" id="PF08608">
    <property type="entry name" value="Wyosine_form"/>
    <property type="match status" value="1"/>
</dbReference>
<feature type="region of interest" description="Disordered" evidence="13">
    <location>
        <begin position="658"/>
        <end position="695"/>
    </location>
</feature>
<dbReference type="Proteomes" id="UP000660262">
    <property type="component" value="Unassembled WGS sequence"/>
</dbReference>
<comment type="similarity">
    <text evidence="3">Belongs to the TYW1 family.</text>
</comment>
<dbReference type="InterPro" id="IPR007197">
    <property type="entry name" value="rSAM"/>
</dbReference>
<evidence type="ECO:0000256" key="8">
    <source>
        <dbReference type="ARBA" id="ARBA00022723"/>
    </source>
</evidence>
<dbReference type="PROSITE" id="PS51918">
    <property type="entry name" value="RADICAL_SAM"/>
    <property type="match status" value="1"/>
</dbReference>
<dbReference type="InterPro" id="IPR034556">
    <property type="entry name" value="tRNA_wybutosine-synthase"/>
</dbReference>
<keyword evidence="10" id="KW-0411">Iron-sulfur</keyword>
<keyword evidence="6" id="KW-0949">S-adenosyl-L-methionine</keyword>
<dbReference type="InterPro" id="IPR013917">
    <property type="entry name" value="tRNA_wybutosine-synth"/>
</dbReference>
<dbReference type="OrthoDB" id="271553at2759"/>
<dbReference type="InterPro" id="IPR013785">
    <property type="entry name" value="Aldolase_TIM"/>
</dbReference>
<evidence type="ECO:0000256" key="7">
    <source>
        <dbReference type="ARBA" id="ARBA00022694"/>
    </source>
</evidence>
<feature type="domain" description="Flavodoxin-like" evidence="14">
    <location>
        <begin position="59"/>
        <end position="219"/>
    </location>
</feature>
<dbReference type="SFLD" id="SFLDS00029">
    <property type="entry name" value="Radical_SAM"/>
    <property type="match status" value="1"/>
</dbReference>
<dbReference type="SUPFAM" id="SSF102114">
    <property type="entry name" value="Radical SAM enzymes"/>
    <property type="match status" value="1"/>
</dbReference>
<keyword evidence="7" id="KW-0819">tRNA processing</keyword>
<feature type="compositionally biased region" description="Low complexity" evidence="13">
    <location>
        <begin position="235"/>
        <end position="251"/>
    </location>
</feature>
<evidence type="ECO:0000256" key="9">
    <source>
        <dbReference type="ARBA" id="ARBA00023004"/>
    </source>
</evidence>
<dbReference type="GO" id="GO:0031591">
    <property type="term" value="P:wybutosine biosynthetic process"/>
    <property type="evidence" value="ECO:0007669"/>
    <property type="project" value="TreeGrafter"/>
</dbReference>
<dbReference type="CDD" id="cd01335">
    <property type="entry name" value="Radical_SAM"/>
    <property type="match status" value="1"/>
</dbReference>
<dbReference type="PANTHER" id="PTHR13930">
    <property type="entry name" value="S-ADENOSYL-L-METHIONINE-DEPENDENT TRNA 4-DEMETHYLWYOSINE SYNTHASE"/>
    <property type="match status" value="1"/>
</dbReference>
<dbReference type="Gene3D" id="3.20.20.70">
    <property type="entry name" value="Aldolase class I"/>
    <property type="match status" value="1"/>
</dbReference>
<comment type="pathway">
    <text evidence="2">tRNA modification; wybutosine-tRNA(Phe) biosynthesis.</text>
</comment>
<dbReference type="GO" id="GO:0102521">
    <property type="term" value="F:tRNA-4-demethylwyosine synthase activity"/>
    <property type="evidence" value="ECO:0007669"/>
    <property type="project" value="UniProtKB-EC"/>
</dbReference>
<dbReference type="GO" id="GO:0051539">
    <property type="term" value="F:4 iron, 4 sulfur cluster binding"/>
    <property type="evidence" value="ECO:0007669"/>
    <property type="project" value="UniProtKB-KW"/>
</dbReference>
<protein>
    <recommendedName>
        <fullName evidence="4">tRNA 4-demethylwyosine synthase (AdoMet-dependent)</fullName>
        <ecNumber evidence="4">4.1.3.44</ecNumber>
    </recommendedName>
</protein>
<dbReference type="UniPathway" id="UPA00375"/>
<keyword evidence="17" id="KW-1185">Reference proteome</keyword>
<dbReference type="GO" id="GO:0010181">
    <property type="term" value="F:FMN binding"/>
    <property type="evidence" value="ECO:0007669"/>
    <property type="project" value="InterPro"/>
</dbReference>
<dbReference type="PANTHER" id="PTHR13930:SF0">
    <property type="entry name" value="S-ADENOSYL-L-METHIONINE-DEPENDENT TRNA 4-DEMETHYLWYOSINE SYNTHASE TYW1-RELATED"/>
    <property type="match status" value="1"/>
</dbReference>
<dbReference type="SUPFAM" id="SSF52218">
    <property type="entry name" value="Flavoproteins"/>
    <property type="match status" value="1"/>
</dbReference>
<evidence type="ECO:0000256" key="12">
    <source>
        <dbReference type="ARBA" id="ARBA00049466"/>
    </source>
</evidence>
<reference evidence="16" key="1">
    <citation type="submission" date="2020-10" db="EMBL/GenBank/DDBJ databases">
        <title>Unveiling of a novel bifunctional photoreceptor, Dualchrome1, isolated from a cosmopolitan green alga.</title>
        <authorList>
            <person name="Suzuki S."/>
            <person name="Kawachi M."/>
        </authorList>
    </citation>
    <scope>NUCLEOTIDE SEQUENCE</scope>
    <source>
        <strain evidence="16">NIES 2893</strain>
    </source>
</reference>
<evidence type="ECO:0000256" key="13">
    <source>
        <dbReference type="SAM" id="MobiDB-lite"/>
    </source>
</evidence>
<dbReference type="Gene3D" id="3.40.50.360">
    <property type="match status" value="1"/>
</dbReference>
<gene>
    <name evidence="16" type="ORF">PPROV_000323400</name>
</gene>
<evidence type="ECO:0000256" key="2">
    <source>
        <dbReference type="ARBA" id="ARBA00004797"/>
    </source>
</evidence>
<organism evidence="16 17">
    <name type="scientific">Pycnococcus provasolii</name>
    <dbReference type="NCBI Taxonomy" id="41880"/>
    <lineage>
        <taxon>Eukaryota</taxon>
        <taxon>Viridiplantae</taxon>
        <taxon>Chlorophyta</taxon>
        <taxon>Pseudoscourfieldiophyceae</taxon>
        <taxon>Pseudoscourfieldiales</taxon>
        <taxon>Pycnococcaceae</taxon>
        <taxon>Pycnococcus</taxon>
    </lineage>
</organism>
<evidence type="ECO:0000313" key="17">
    <source>
        <dbReference type="Proteomes" id="UP000660262"/>
    </source>
</evidence>
<dbReference type="Pfam" id="PF04055">
    <property type="entry name" value="Radical_SAM"/>
    <property type="match status" value="1"/>
</dbReference>
<dbReference type="GO" id="GO:0046872">
    <property type="term" value="F:metal ion binding"/>
    <property type="evidence" value="ECO:0007669"/>
    <property type="project" value="UniProtKB-KW"/>
</dbReference>
<comment type="caution">
    <text evidence="16">The sequence shown here is derived from an EMBL/GenBank/DDBJ whole genome shotgun (WGS) entry which is preliminary data.</text>
</comment>
<dbReference type="EMBL" id="BNJQ01000007">
    <property type="protein sequence ID" value="GHP04480.1"/>
    <property type="molecule type" value="Genomic_DNA"/>
</dbReference>
<dbReference type="InterPro" id="IPR058240">
    <property type="entry name" value="rSAM_sf"/>
</dbReference>
<evidence type="ECO:0000256" key="6">
    <source>
        <dbReference type="ARBA" id="ARBA00022691"/>
    </source>
</evidence>
<dbReference type="InterPro" id="IPR029039">
    <property type="entry name" value="Flavoprotein-like_sf"/>
</dbReference>
<evidence type="ECO:0000256" key="4">
    <source>
        <dbReference type="ARBA" id="ARBA00012821"/>
    </source>
</evidence>
<dbReference type="AlphaFoldDB" id="A0A830HFA0"/>
<comment type="cofactor">
    <cofactor evidence="1">
        <name>[4Fe-4S] cluster</name>
        <dbReference type="ChEBI" id="CHEBI:49883"/>
    </cofactor>
</comment>
<dbReference type="InterPro" id="IPR008254">
    <property type="entry name" value="Flavodoxin/NO_synth"/>
</dbReference>
<evidence type="ECO:0000256" key="5">
    <source>
        <dbReference type="ARBA" id="ARBA00022485"/>
    </source>
</evidence>
<evidence type="ECO:0000256" key="3">
    <source>
        <dbReference type="ARBA" id="ARBA00010115"/>
    </source>
</evidence>
<feature type="region of interest" description="Disordered" evidence="13">
    <location>
        <begin position="231"/>
        <end position="279"/>
    </location>
</feature>
<dbReference type="PROSITE" id="PS50902">
    <property type="entry name" value="FLAVODOXIN_LIKE"/>
    <property type="match status" value="1"/>
</dbReference>
<evidence type="ECO:0000256" key="11">
    <source>
        <dbReference type="ARBA" id="ARBA00023239"/>
    </source>
</evidence>
<evidence type="ECO:0000256" key="1">
    <source>
        <dbReference type="ARBA" id="ARBA00001966"/>
    </source>
</evidence>
<proteinExistence type="inferred from homology"/>
<evidence type="ECO:0000259" key="14">
    <source>
        <dbReference type="PROSITE" id="PS50902"/>
    </source>
</evidence>
<dbReference type="EC" id="4.1.3.44" evidence="4"/>